<protein>
    <recommendedName>
        <fullName evidence="4">LysE type translocator</fullName>
    </recommendedName>
</protein>
<accession>A0ABN2D581</accession>
<keyword evidence="1" id="KW-0812">Transmembrane</keyword>
<name>A0ABN2D581_9ACTN</name>
<evidence type="ECO:0008006" key="4">
    <source>
        <dbReference type="Google" id="ProtNLM"/>
    </source>
</evidence>
<reference evidence="2 3" key="1">
    <citation type="journal article" date="2019" name="Int. J. Syst. Evol. Microbiol.">
        <title>The Global Catalogue of Microorganisms (GCM) 10K type strain sequencing project: providing services to taxonomists for standard genome sequencing and annotation.</title>
        <authorList>
            <consortium name="The Broad Institute Genomics Platform"/>
            <consortium name="The Broad Institute Genome Sequencing Center for Infectious Disease"/>
            <person name="Wu L."/>
            <person name="Ma J."/>
        </authorList>
    </citation>
    <scope>NUCLEOTIDE SEQUENCE [LARGE SCALE GENOMIC DNA]</scope>
    <source>
        <strain evidence="2 3">JCM 14969</strain>
    </source>
</reference>
<gene>
    <name evidence="2" type="ORF">GCM10009789_25210</name>
</gene>
<keyword evidence="1" id="KW-1133">Transmembrane helix</keyword>
<sequence>MAVQIGALGLSHVVVCGVVYSGVATAARVVLRTRPAVARAVTRGSGVAMILIAAGLLVERLH</sequence>
<feature type="transmembrane region" description="Helical" evidence="1">
    <location>
        <begin position="36"/>
        <end position="58"/>
    </location>
</feature>
<proteinExistence type="predicted"/>
<evidence type="ECO:0000313" key="2">
    <source>
        <dbReference type="EMBL" id="GAA1570654.1"/>
    </source>
</evidence>
<evidence type="ECO:0000313" key="3">
    <source>
        <dbReference type="Proteomes" id="UP001500393"/>
    </source>
</evidence>
<keyword evidence="3" id="KW-1185">Reference proteome</keyword>
<comment type="caution">
    <text evidence="2">The sequence shown here is derived from an EMBL/GenBank/DDBJ whole genome shotgun (WGS) entry which is preliminary data.</text>
</comment>
<organism evidence="2 3">
    <name type="scientific">Kribbella sancticallisti</name>
    <dbReference type="NCBI Taxonomy" id="460087"/>
    <lineage>
        <taxon>Bacteria</taxon>
        <taxon>Bacillati</taxon>
        <taxon>Actinomycetota</taxon>
        <taxon>Actinomycetes</taxon>
        <taxon>Propionibacteriales</taxon>
        <taxon>Kribbellaceae</taxon>
        <taxon>Kribbella</taxon>
    </lineage>
</organism>
<evidence type="ECO:0000256" key="1">
    <source>
        <dbReference type="SAM" id="Phobius"/>
    </source>
</evidence>
<dbReference type="EMBL" id="BAAAOS010000018">
    <property type="protein sequence ID" value="GAA1570654.1"/>
    <property type="molecule type" value="Genomic_DNA"/>
</dbReference>
<keyword evidence="1" id="KW-0472">Membrane</keyword>
<dbReference type="Proteomes" id="UP001500393">
    <property type="component" value="Unassembled WGS sequence"/>
</dbReference>